<evidence type="ECO:0000313" key="3">
    <source>
        <dbReference type="EMBL" id="TDE10101.1"/>
    </source>
</evidence>
<dbReference type="CDD" id="cd11613">
    <property type="entry name" value="SAF_AH_GD"/>
    <property type="match status" value="1"/>
</dbReference>
<dbReference type="AlphaFoldDB" id="A0A4R5DE23"/>
<dbReference type="GO" id="GO:0019698">
    <property type="term" value="P:D-galacturonate catabolic process"/>
    <property type="evidence" value="ECO:0007669"/>
    <property type="project" value="TreeGrafter"/>
</dbReference>
<name>A0A4R5DE23_9ACTN</name>
<dbReference type="InParanoid" id="A0A4R5DE23"/>
<accession>A0A4R5DE23</accession>
<dbReference type="PANTHER" id="PTHR30536">
    <property type="entry name" value="ALTRONATE/GALACTARATE DEHYDRATASE"/>
    <property type="match status" value="1"/>
</dbReference>
<reference evidence="3 4" key="1">
    <citation type="submission" date="2019-03" db="EMBL/GenBank/DDBJ databases">
        <title>Draft genome sequences of novel Actinobacteria.</title>
        <authorList>
            <person name="Sahin N."/>
            <person name="Ay H."/>
            <person name="Saygin H."/>
        </authorList>
    </citation>
    <scope>NUCLEOTIDE SEQUENCE [LARGE SCALE GENOMIC DNA]</scope>
    <source>
        <strain evidence="3 4">5K138</strain>
    </source>
</reference>
<keyword evidence="1" id="KW-0456">Lyase</keyword>
<dbReference type="OrthoDB" id="9804574at2"/>
<dbReference type="Proteomes" id="UP000294739">
    <property type="component" value="Unassembled WGS sequence"/>
</dbReference>
<proteinExistence type="predicted"/>
<feature type="domain" description="SAF" evidence="2">
    <location>
        <begin position="15"/>
        <end position="91"/>
    </location>
</feature>
<dbReference type="RefSeq" id="WP_131894843.1">
    <property type="nucleotide sequence ID" value="NZ_SMKZ01000015.1"/>
</dbReference>
<dbReference type="SMART" id="SM00858">
    <property type="entry name" value="SAF"/>
    <property type="match status" value="1"/>
</dbReference>
<organism evidence="3 4">
    <name type="scientific">Jiangella asiatica</name>
    <dbReference type="NCBI Taxonomy" id="2530372"/>
    <lineage>
        <taxon>Bacteria</taxon>
        <taxon>Bacillati</taxon>
        <taxon>Actinomycetota</taxon>
        <taxon>Actinomycetes</taxon>
        <taxon>Jiangellales</taxon>
        <taxon>Jiangellaceae</taxon>
        <taxon>Jiangella</taxon>
    </lineage>
</organism>
<keyword evidence="4" id="KW-1185">Reference proteome</keyword>
<protein>
    <recommendedName>
        <fullName evidence="2">SAF domain-containing protein</fullName>
    </recommendedName>
</protein>
<dbReference type="PANTHER" id="PTHR30536:SF5">
    <property type="entry name" value="ALTRONATE DEHYDRATASE"/>
    <property type="match status" value="1"/>
</dbReference>
<evidence type="ECO:0000313" key="4">
    <source>
        <dbReference type="Proteomes" id="UP000294739"/>
    </source>
</evidence>
<dbReference type="InterPro" id="IPR013974">
    <property type="entry name" value="SAF"/>
</dbReference>
<gene>
    <name evidence="3" type="ORF">E1269_12325</name>
</gene>
<dbReference type="Gene3D" id="2.30.130.110">
    <property type="match status" value="1"/>
</dbReference>
<dbReference type="InterPro" id="IPR044144">
    <property type="entry name" value="SAF_UxaA/GarD"/>
</dbReference>
<sequence>MPEQPPDFLAHRVGDSVAVAVRNLTAGPARGAHLDDPGTIEVTVASDVPLGHKIALTDIVAGADVVEYGVRIGVASTDIATGDYVHTHNLRSARWHSSVA</sequence>
<comment type="caution">
    <text evidence="3">The sequence shown here is derived from an EMBL/GenBank/DDBJ whole genome shotgun (WGS) entry which is preliminary data.</text>
</comment>
<dbReference type="InterPro" id="IPR052172">
    <property type="entry name" value="UxaA_altronate/galactarate_dh"/>
</dbReference>
<dbReference type="GO" id="GO:0016829">
    <property type="term" value="F:lyase activity"/>
    <property type="evidence" value="ECO:0007669"/>
    <property type="project" value="UniProtKB-KW"/>
</dbReference>
<dbReference type="EMBL" id="SMKZ01000015">
    <property type="protein sequence ID" value="TDE10101.1"/>
    <property type="molecule type" value="Genomic_DNA"/>
</dbReference>
<evidence type="ECO:0000256" key="1">
    <source>
        <dbReference type="ARBA" id="ARBA00023239"/>
    </source>
</evidence>
<evidence type="ECO:0000259" key="2">
    <source>
        <dbReference type="SMART" id="SM00858"/>
    </source>
</evidence>